<protein>
    <recommendedName>
        <fullName evidence="16">Probable peptidoglycan glycosyltransferase FtsW</fullName>
        <shortName evidence="16">PGT</shortName>
        <ecNumber evidence="16">2.4.99.28</ecNumber>
    </recommendedName>
    <alternativeName>
        <fullName evidence="16">Cell division protein FtsW</fullName>
    </alternativeName>
    <alternativeName>
        <fullName evidence="16">Cell wall polymerase</fullName>
    </alternativeName>
    <alternativeName>
        <fullName evidence="16">Peptidoglycan polymerase</fullName>
        <shortName evidence="16">PG polymerase</shortName>
    </alternativeName>
</protein>
<feature type="transmembrane region" description="Helical" evidence="16">
    <location>
        <begin position="152"/>
        <end position="169"/>
    </location>
</feature>
<keyword evidence="16" id="KW-0997">Cell inner membrane</keyword>
<dbReference type="Proteomes" id="UP000032266">
    <property type="component" value="Chromosome"/>
</dbReference>
<evidence type="ECO:0000256" key="10">
    <source>
        <dbReference type="ARBA" id="ARBA00022989"/>
    </source>
</evidence>
<evidence type="ECO:0000256" key="2">
    <source>
        <dbReference type="ARBA" id="ARBA00004752"/>
    </source>
</evidence>
<feature type="transmembrane region" description="Helical" evidence="16">
    <location>
        <begin position="20"/>
        <end position="41"/>
    </location>
</feature>
<dbReference type="GO" id="GO:0009252">
    <property type="term" value="P:peptidoglycan biosynthetic process"/>
    <property type="evidence" value="ECO:0007669"/>
    <property type="project" value="UniProtKB-UniRule"/>
</dbReference>
<dbReference type="GO" id="GO:0032153">
    <property type="term" value="C:cell division site"/>
    <property type="evidence" value="ECO:0007669"/>
    <property type="project" value="UniProtKB-UniRule"/>
</dbReference>
<dbReference type="GO" id="GO:0005886">
    <property type="term" value="C:plasma membrane"/>
    <property type="evidence" value="ECO:0007669"/>
    <property type="project" value="UniProtKB-SubCell"/>
</dbReference>
<proteinExistence type="inferred from homology"/>
<dbReference type="OrthoDB" id="9768187at2"/>
<dbReference type="GO" id="GO:0008360">
    <property type="term" value="P:regulation of cell shape"/>
    <property type="evidence" value="ECO:0007669"/>
    <property type="project" value="UniProtKB-KW"/>
</dbReference>
<evidence type="ECO:0000256" key="15">
    <source>
        <dbReference type="ARBA" id="ARBA00049902"/>
    </source>
</evidence>
<evidence type="ECO:0000256" key="13">
    <source>
        <dbReference type="ARBA" id="ARBA00023316"/>
    </source>
</evidence>
<sequence length="387" mass="42324">MTTIPMVSDVSRKGAYYDRWFMVAVMSLLAIGFLVVCSSSIEYSNKLYGSSFSIMIRHGIYIFIGFLAALVIRQIPIAVWQKNDWILLLLGLALLVAVLIPGIGKLVNGSWRWIRLGPIGIQSSELMKFFLVIYISGYLIRRAEEVKSQWSGFLKPIVVLAIVIVLLLLEPDFGAVVVTLSAVLGMMFLGGVRASQFFVLVVVCSAAVGLLAIEQPYRVQRLLAFTDPWSSENVFGSGYQLTQALIAFGRGEWFGVGIGNSILKLFYLPEAHTDFVFAILGEEYGLFGVMVVLALFTILIARIFAAGRLAEQKQQTFSAYVCYGIAIILAVQSLINVGVNIGLLPTKGLTLPLLSYGGSSIVVTLGMLAFVARAYSEALSVSKEDEQ</sequence>
<feature type="transmembrane region" description="Helical" evidence="16">
    <location>
        <begin position="119"/>
        <end position="140"/>
    </location>
</feature>
<keyword evidence="5 16" id="KW-0328">Glycosyltransferase</keyword>
<evidence type="ECO:0000256" key="9">
    <source>
        <dbReference type="ARBA" id="ARBA00022984"/>
    </source>
</evidence>
<keyword evidence="18" id="KW-1185">Reference proteome</keyword>
<dbReference type="GO" id="GO:0015648">
    <property type="term" value="F:lipid-linked peptidoglycan transporter activity"/>
    <property type="evidence" value="ECO:0007669"/>
    <property type="project" value="TreeGrafter"/>
</dbReference>
<dbReference type="PANTHER" id="PTHR30474">
    <property type="entry name" value="CELL CYCLE PROTEIN"/>
    <property type="match status" value="1"/>
</dbReference>
<keyword evidence="10 16" id="KW-1133">Transmembrane helix</keyword>
<comment type="similarity">
    <text evidence="14 16">Belongs to the SEDS family. FtsW subfamily.</text>
</comment>
<keyword evidence="4 16" id="KW-0132">Cell division</keyword>
<feature type="transmembrane region" description="Helical" evidence="16">
    <location>
        <begin position="85"/>
        <end position="107"/>
    </location>
</feature>
<keyword evidence="9 16" id="KW-0573">Peptidoglycan synthesis</keyword>
<dbReference type="PROSITE" id="PS00428">
    <property type="entry name" value="FTSW_RODA_SPOVE"/>
    <property type="match status" value="1"/>
</dbReference>
<keyword evidence="12 16" id="KW-0131">Cell cycle</keyword>
<keyword evidence="3 16" id="KW-1003">Cell membrane</keyword>
<name>A0A0C5V4L3_9GAMM</name>
<comment type="subcellular location">
    <subcellularLocation>
        <location evidence="16">Cell inner membrane</location>
        <topology evidence="16">Multi-pass membrane protein</topology>
    </subcellularLocation>
    <subcellularLocation>
        <location evidence="1">Cell membrane</location>
        <topology evidence="1">Multi-pass membrane protein</topology>
    </subcellularLocation>
    <text evidence="16">Localizes to the division septum.</text>
</comment>
<dbReference type="PANTHER" id="PTHR30474:SF2">
    <property type="entry name" value="PEPTIDOGLYCAN GLYCOSYLTRANSFERASE FTSW-RELATED"/>
    <property type="match status" value="1"/>
</dbReference>
<evidence type="ECO:0000313" key="18">
    <source>
        <dbReference type="Proteomes" id="UP000032266"/>
    </source>
</evidence>
<dbReference type="NCBIfam" id="TIGR02614">
    <property type="entry name" value="ftsW"/>
    <property type="match status" value="1"/>
</dbReference>
<evidence type="ECO:0000256" key="8">
    <source>
        <dbReference type="ARBA" id="ARBA00022960"/>
    </source>
</evidence>
<evidence type="ECO:0000256" key="14">
    <source>
        <dbReference type="ARBA" id="ARBA00038053"/>
    </source>
</evidence>
<evidence type="ECO:0000256" key="11">
    <source>
        <dbReference type="ARBA" id="ARBA00023136"/>
    </source>
</evidence>
<dbReference type="GO" id="GO:0071555">
    <property type="term" value="P:cell wall organization"/>
    <property type="evidence" value="ECO:0007669"/>
    <property type="project" value="UniProtKB-KW"/>
</dbReference>
<evidence type="ECO:0000256" key="3">
    <source>
        <dbReference type="ARBA" id="ARBA00022475"/>
    </source>
</evidence>
<dbReference type="GO" id="GO:0043093">
    <property type="term" value="P:FtsZ-dependent cytokinesis"/>
    <property type="evidence" value="ECO:0007669"/>
    <property type="project" value="UniProtKB-UniRule"/>
</dbReference>
<dbReference type="STRING" id="1445510.YC6258_02392"/>
<dbReference type="Pfam" id="PF01098">
    <property type="entry name" value="FTSW_RODA_SPOVE"/>
    <property type="match status" value="1"/>
</dbReference>
<feature type="transmembrane region" description="Helical" evidence="16">
    <location>
        <begin position="197"/>
        <end position="213"/>
    </location>
</feature>
<evidence type="ECO:0000256" key="16">
    <source>
        <dbReference type="HAMAP-Rule" id="MF_00913"/>
    </source>
</evidence>
<evidence type="ECO:0000256" key="12">
    <source>
        <dbReference type="ARBA" id="ARBA00023306"/>
    </source>
</evidence>
<evidence type="ECO:0000256" key="7">
    <source>
        <dbReference type="ARBA" id="ARBA00022692"/>
    </source>
</evidence>
<evidence type="ECO:0000256" key="1">
    <source>
        <dbReference type="ARBA" id="ARBA00004651"/>
    </source>
</evidence>
<dbReference type="PATRIC" id="fig|1445510.3.peg.2348"/>
<feature type="transmembrane region" description="Helical" evidence="16">
    <location>
        <begin position="317"/>
        <end position="341"/>
    </location>
</feature>
<dbReference type="EMBL" id="CP007142">
    <property type="protein sequence ID" value="AJQ94430.1"/>
    <property type="molecule type" value="Genomic_DNA"/>
</dbReference>
<dbReference type="GO" id="GO:0008955">
    <property type="term" value="F:peptidoglycan glycosyltransferase activity"/>
    <property type="evidence" value="ECO:0007669"/>
    <property type="project" value="UniProtKB-UniRule"/>
</dbReference>
<reference evidence="17 18" key="1">
    <citation type="submission" date="2014-01" db="EMBL/GenBank/DDBJ databases">
        <title>Full genme sequencing of cellulolytic bacterium Gynuella sunshinyii YC6258T gen. nov., sp. nov.</title>
        <authorList>
            <person name="Khan H."/>
            <person name="Chung E.J."/>
            <person name="Chung Y.R."/>
        </authorList>
    </citation>
    <scope>NUCLEOTIDE SEQUENCE [LARGE SCALE GENOMIC DNA]</scope>
    <source>
        <strain evidence="17 18">YC6258</strain>
    </source>
</reference>
<dbReference type="InterPro" id="IPR018365">
    <property type="entry name" value="Cell_cycle_FtsW-rel_CS"/>
</dbReference>
<evidence type="ECO:0000256" key="4">
    <source>
        <dbReference type="ARBA" id="ARBA00022618"/>
    </source>
</evidence>
<keyword evidence="13 16" id="KW-0961">Cell wall biogenesis/degradation</keyword>
<feature type="transmembrane region" description="Helical" evidence="16">
    <location>
        <begin position="175"/>
        <end position="192"/>
    </location>
</feature>
<gene>
    <name evidence="16" type="primary">ftsW</name>
    <name evidence="17" type="ORF">YC6258_02392</name>
</gene>
<keyword evidence="11 16" id="KW-0472">Membrane</keyword>
<evidence type="ECO:0000313" key="17">
    <source>
        <dbReference type="EMBL" id="AJQ94430.1"/>
    </source>
</evidence>
<dbReference type="HOGENOM" id="CLU_029243_1_1_6"/>
<keyword evidence="8 16" id="KW-0133">Cell shape</keyword>
<feature type="transmembrane region" description="Helical" evidence="16">
    <location>
        <begin position="284"/>
        <end position="305"/>
    </location>
</feature>
<evidence type="ECO:0000256" key="5">
    <source>
        <dbReference type="ARBA" id="ARBA00022676"/>
    </source>
</evidence>
<feature type="transmembrane region" description="Helical" evidence="16">
    <location>
        <begin position="353"/>
        <end position="375"/>
    </location>
</feature>
<dbReference type="RefSeq" id="WP_044616959.1">
    <property type="nucleotide sequence ID" value="NZ_CP007142.1"/>
</dbReference>
<dbReference type="AlphaFoldDB" id="A0A0C5V4L3"/>
<feature type="transmembrane region" description="Helical" evidence="16">
    <location>
        <begin position="47"/>
        <end position="73"/>
    </location>
</feature>
<accession>A0A0C5V4L3</accession>
<comment type="pathway">
    <text evidence="2 16">Cell wall biogenesis; peptidoglycan biosynthesis.</text>
</comment>
<dbReference type="KEGG" id="gsn:YC6258_02392"/>
<keyword evidence="7 16" id="KW-0812">Transmembrane</keyword>
<keyword evidence="6 16" id="KW-0808">Transferase</keyword>
<dbReference type="InterPro" id="IPR001182">
    <property type="entry name" value="FtsW/RodA"/>
</dbReference>
<dbReference type="EC" id="2.4.99.28" evidence="16"/>
<comment type="catalytic activity">
    <reaction evidence="15 16">
        <text>[GlcNAc-(1-&gt;4)-Mur2Ac(oyl-L-Ala-gamma-D-Glu-L-Lys-D-Ala-D-Ala)](n)-di-trans,octa-cis-undecaprenyl diphosphate + beta-D-GlcNAc-(1-&gt;4)-Mur2Ac(oyl-L-Ala-gamma-D-Glu-L-Lys-D-Ala-D-Ala)-di-trans,octa-cis-undecaprenyl diphosphate = [GlcNAc-(1-&gt;4)-Mur2Ac(oyl-L-Ala-gamma-D-Glu-L-Lys-D-Ala-D-Ala)](n+1)-di-trans,octa-cis-undecaprenyl diphosphate + di-trans,octa-cis-undecaprenyl diphosphate + H(+)</text>
        <dbReference type="Rhea" id="RHEA:23708"/>
        <dbReference type="Rhea" id="RHEA-COMP:9602"/>
        <dbReference type="Rhea" id="RHEA-COMP:9603"/>
        <dbReference type="ChEBI" id="CHEBI:15378"/>
        <dbReference type="ChEBI" id="CHEBI:58405"/>
        <dbReference type="ChEBI" id="CHEBI:60033"/>
        <dbReference type="ChEBI" id="CHEBI:78435"/>
        <dbReference type="EC" id="2.4.99.28"/>
    </reaction>
</comment>
<organism evidence="17 18">
    <name type="scientific">Gynuella sunshinyii YC6258</name>
    <dbReference type="NCBI Taxonomy" id="1445510"/>
    <lineage>
        <taxon>Bacteria</taxon>
        <taxon>Pseudomonadati</taxon>
        <taxon>Pseudomonadota</taxon>
        <taxon>Gammaproteobacteria</taxon>
        <taxon>Oceanospirillales</taxon>
        <taxon>Saccharospirillaceae</taxon>
        <taxon>Gynuella</taxon>
    </lineage>
</organism>
<dbReference type="HAMAP" id="MF_00913">
    <property type="entry name" value="PGT_FtsW_proteobact"/>
    <property type="match status" value="1"/>
</dbReference>
<evidence type="ECO:0000256" key="6">
    <source>
        <dbReference type="ARBA" id="ARBA00022679"/>
    </source>
</evidence>
<dbReference type="UniPathway" id="UPA00219"/>
<comment type="function">
    <text evidence="16">Peptidoglycan polymerase that is essential for cell division.</text>
</comment>
<dbReference type="InterPro" id="IPR013437">
    <property type="entry name" value="FtsW"/>
</dbReference>